<proteinExistence type="predicted"/>
<accession>A0ABP9RZT2</accession>
<dbReference type="Proteomes" id="UP001500200">
    <property type="component" value="Unassembled WGS sequence"/>
</dbReference>
<evidence type="ECO:0000313" key="3">
    <source>
        <dbReference type="Proteomes" id="UP001500200"/>
    </source>
</evidence>
<dbReference type="RefSeq" id="WP_345446965.1">
    <property type="nucleotide sequence ID" value="NZ_BAABKK010000001.1"/>
</dbReference>
<evidence type="ECO:0000313" key="2">
    <source>
        <dbReference type="EMBL" id="GAA5188764.1"/>
    </source>
</evidence>
<keyword evidence="1" id="KW-0472">Membrane</keyword>
<reference evidence="3" key="1">
    <citation type="journal article" date="2019" name="Int. J. Syst. Evol. Microbiol.">
        <title>The Global Catalogue of Microorganisms (GCM) 10K type strain sequencing project: providing services to taxonomists for standard genome sequencing and annotation.</title>
        <authorList>
            <consortium name="The Broad Institute Genomics Platform"/>
            <consortium name="The Broad Institute Genome Sequencing Center for Infectious Disease"/>
            <person name="Wu L."/>
            <person name="Ma J."/>
        </authorList>
    </citation>
    <scope>NUCLEOTIDE SEQUENCE [LARGE SCALE GENOMIC DNA]</scope>
    <source>
        <strain evidence="3">JCM 18514</strain>
    </source>
</reference>
<organism evidence="2 3">
    <name type="scientific">Arthrobacter gyeryongensis</name>
    <dbReference type="NCBI Taxonomy" id="1650592"/>
    <lineage>
        <taxon>Bacteria</taxon>
        <taxon>Bacillati</taxon>
        <taxon>Actinomycetota</taxon>
        <taxon>Actinomycetes</taxon>
        <taxon>Micrococcales</taxon>
        <taxon>Micrococcaceae</taxon>
        <taxon>Arthrobacter</taxon>
    </lineage>
</organism>
<comment type="caution">
    <text evidence="2">The sequence shown here is derived from an EMBL/GenBank/DDBJ whole genome shotgun (WGS) entry which is preliminary data.</text>
</comment>
<feature type="transmembrane region" description="Helical" evidence="1">
    <location>
        <begin position="56"/>
        <end position="77"/>
    </location>
</feature>
<gene>
    <name evidence="2" type="ORF">GCM10023346_01670</name>
</gene>
<protein>
    <submittedName>
        <fullName evidence="2">Uncharacterized protein</fullName>
    </submittedName>
</protein>
<keyword evidence="1" id="KW-0812">Transmembrane</keyword>
<keyword evidence="1" id="KW-1133">Transmembrane helix</keyword>
<dbReference type="EMBL" id="BAABKK010000001">
    <property type="protein sequence ID" value="GAA5188764.1"/>
    <property type="molecule type" value="Genomic_DNA"/>
</dbReference>
<evidence type="ECO:0000256" key="1">
    <source>
        <dbReference type="SAM" id="Phobius"/>
    </source>
</evidence>
<sequence>MQLPLWGLALGWLLVGIYLRSPRLFALMTVCALPGLAARAMSTILAEPLHLTASQQTGLSVFSSIWIYLTLILFVGIRRMTGRG</sequence>
<name>A0ABP9RZT2_9MICC</name>
<keyword evidence="3" id="KW-1185">Reference proteome</keyword>